<dbReference type="PANTHER" id="PTHR21600:SF35">
    <property type="entry name" value="PSEUDOURIDINE SYNTHASE"/>
    <property type="match status" value="1"/>
</dbReference>
<sequence>MKVTWTAKEPAVSVKQFLFAQGVSHNLWVREAANRELTLNGQVTTPDWPVEPGDIVGYSLPNEPSDPRIAVSQLPIAVSYADSNWLVINKEAGVSSVPGPTNQKTTLLNRIKGWEQANHATDLVPRLVSRLDRDTSGLLLAARHKLAQAIITPQVENHQIKKEYLALIAGMPTENHGIIDAPIARVADQATRVISDDGQMAQTEYWVEETYGTVSLVRLQLHTGRTHQIRVHLAAIGHPLLGDTLYGGDTKLISRQALHASHLVFTDPFTHAKHDFTAQLPDDMQDVITQLSGSSAQ</sequence>
<dbReference type="GO" id="GO:0009982">
    <property type="term" value="F:pseudouridine synthase activity"/>
    <property type="evidence" value="ECO:0007669"/>
    <property type="project" value="InterPro"/>
</dbReference>
<dbReference type="GO" id="GO:0140098">
    <property type="term" value="F:catalytic activity, acting on RNA"/>
    <property type="evidence" value="ECO:0007669"/>
    <property type="project" value="UniProtKB-ARBA"/>
</dbReference>
<dbReference type="PANTHER" id="PTHR21600">
    <property type="entry name" value="MITOCHONDRIAL RNA PSEUDOURIDINE SYNTHASE"/>
    <property type="match status" value="1"/>
</dbReference>
<keyword evidence="4" id="KW-0413">Isomerase</keyword>
<dbReference type="OrthoDB" id="9807829at2"/>
<dbReference type="InterPro" id="IPR006225">
    <property type="entry name" value="PsdUridine_synth_RluC/D"/>
</dbReference>
<dbReference type="NCBIfam" id="TIGR00005">
    <property type="entry name" value="rluA_subfam"/>
    <property type="match status" value="1"/>
</dbReference>
<dbReference type="EC" id="5.4.99.-" evidence="4"/>
<dbReference type="CDD" id="cd02869">
    <property type="entry name" value="PseudoU_synth_RluA_like"/>
    <property type="match status" value="1"/>
</dbReference>
<protein>
    <recommendedName>
        <fullName evidence="4">Pseudouridine synthase</fullName>
        <ecNumber evidence="4">5.4.99.-</ecNumber>
    </recommendedName>
</protein>
<comment type="similarity">
    <text evidence="2 4">Belongs to the pseudouridine synthase RluA family.</text>
</comment>
<dbReference type="RefSeq" id="WP_083483982.1">
    <property type="nucleotide sequence ID" value="NZ_BJUD01000008.1"/>
</dbReference>
<dbReference type="Proteomes" id="UP000321429">
    <property type="component" value="Unassembled WGS sequence"/>
</dbReference>
<comment type="function">
    <text evidence="4">Responsible for synthesis of pseudouridine from uracil.</text>
</comment>
<dbReference type="GO" id="GO:0000455">
    <property type="term" value="P:enzyme-directed rRNA pseudouridine synthesis"/>
    <property type="evidence" value="ECO:0007669"/>
    <property type="project" value="TreeGrafter"/>
</dbReference>
<evidence type="ECO:0000256" key="2">
    <source>
        <dbReference type="ARBA" id="ARBA00010876"/>
    </source>
</evidence>
<dbReference type="Gene3D" id="3.30.2350.10">
    <property type="entry name" value="Pseudouridine synthase"/>
    <property type="match status" value="1"/>
</dbReference>
<accession>A0A510VN33</accession>
<proteinExistence type="inferred from homology"/>
<evidence type="ECO:0000313" key="6">
    <source>
        <dbReference type="EMBL" id="GEK28353.1"/>
    </source>
</evidence>
<dbReference type="InterPro" id="IPR050188">
    <property type="entry name" value="RluA_PseudoU_synthase"/>
</dbReference>
<dbReference type="AlphaFoldDB" id="A0A510VN33"/>
<feature type="domain" description="Pseudouridine synthase RsuA/RluA-like" evidence="5">
    <location>
        <begin position="84"/>
        <end position="235"/>
    </location>
</feature>
<evidence type="ECO:0000313" key="7">
    <source>
        <dbReference type="Proteomes" id="UP000321429"/>
    </source>
</evidence>
<dbReference type="Pfam" id="PF00849">
    <property type="entry name" value="PseudoU_synth_2"/>
    <property type="match status" value="1"/>
</dbReference>
<evidence type="ECO:0000259" key="5">
    <source>
        <dbReference type="Pfam" id="PF00849"/>
    </source>
</evidence>
<feature type="active site" evidence="3">
    <location>
        <position position="132"/>
    </location>
</feature>
<dbReference type="SUPFAM" id="SSF55120">
    <property type="entry name" value="Pseudouridine synthase"/>
    <property type="match status" value="1"/>
</dbReference>
<evidence type="ECO:0000256" key="1">
    <source>
        <dbReference type="ARBA" id="ARBA00000073"/>
    </source>
</evidence>
<evidence type="ECO:0000256" key="3">
    <source>
        <dbReference type="PIRSR" id="PIRSR606225-1"/>
    </source>
</evidence>
<comment type="caution">
    <text evidence="6">The sequence shown here is derived from an EMBL/GenBank/DDBJ whole genome shotgun (WGS) entry which is preliminary data.</text>
</comment>
<reference evidence="6 7" key="1">
    <citation type="submission" date="2019-07" db="EMBL/GenBank/DDBJ databases">
        <title>Whole genome shotgun sequence of Lactobacillus siliginis NBRC 101315.</title>
        <authorList>
            <person name="Hosoyama A."/>
            <person name="Uohara A."/>
            <person name="Ohji S."/>
            <person name="Ichikawa N."/>
        </authorList>
    </citation>
    <scope>NUCLEOTIDE SEQUENCE [LARGE SCALE GENOMIC DNA]</scope>
    <source>
        <strain evidence="6 7">NBRC 101315</strain>
    </source>
</reference>
<dbReference type="InterPro" id="IPR006145">
    <property type="entry name" value="PsdUridine_synth_RsuA/RluA"/>
</dbReference>
<dbReference type="EMBL" id="BJUD01000008">
    <property type="protein sequence ID" value="GEK28353.1"/>
    <property type="molecule type" value="Genomic_DNA"/>
</dbReference>
<gene>
    <name evidence="6" type="primary">rluE</name>
    <name evidence="6" type="ORF">LSI01_06640</name>
</gene>
<organism evidence="6 7">
    <name type="scientific">Furfurilactobacillus siliginis</name>
    <dbReference type="NCBI Taxonomy" id="348151"/>
    <lineage>
        <taxon>Bacteria</taxon>
        <taxon>Bacillati</taxon>
        <taxon>Bacillota</taxon>
        <taxon>Bacilli</taxon>
        <taxon>Lactobacillales</taxon>
        <taxon>Lactobacillaceae</taxon>
        <taxon>Furfurilactobacillus</taxon>
    </lineage>
</organism>
<comment type="catalytic activity">
    <reaction evidence="1 4">
        <text>a uridine in RNA = a pseudouridine in RNA</text>
        <dbReference type="Rhea" id="RHEA:48348"/>
        <dbReference type="Rhea" id="RHEA-COMP:12068"/>
        <dbReference type="Rhea" id="RHEA-COMP:12069"/>
        <dbReference type="ChEBI" id="CHEBI:65314"/>
        <dbReference type="ChEBI" id="CHEBI:65315"/>
    </reaction>
</comment>
<evidence type="ECO:0000256" key="4">
    <source>
        <dbReference type="RuleBase" id="RU362028"/>
    </source>
</evidence>
<dbReference type="GO" id="GO:0003723">
    <property type="term" value="F:RNA binding"/>
    <property type="evidence" value="ECO:0007669"/>
    <property type="project" value="InterPro"/>
</dbReference>
<dbReference type="InterPro" id="IPR020103">
    <property type="entry name" value="PsdUridine_synth_cat_dom_sf"/>
</dbReference>
<name>A0A510VN33_9LACO</name>